<feature type="transmembrane region" description="Helical" evidence="6">
    <location>
        <begin position="327"/>
        <end position="344"/>
    </location>
</feature>
<feature type="transmembrane region" description="Helical" evidence="6">
    <location>
        <begin position="242"/>
        <end position="263"/>
    </location>
</feature>
<feature type="transmembrane region" description="Helical" evidence="6">
    <location>
        <begin position="390"/>
        <end position="413"/>
    </location>
</feature>
<evidence type="ECO:0000256" key="6">
    <source>
        <dbReference type="SAM" id="Phobius"/>
    </source>
</evidence>
<feature type="transmembrane region" description="Helical" evidence="6">
    <location>
        <begin position="162"/>
        <end position="182"/>
    </location>
</feature>
<evidence type="ECO:0000313" key="8">
    <source>
        <dbReference type="EMBL" id="PWN24584.1"/>
    </source>
</evidence>
<dbReference type="InterPro" id="IPR013057">
    <property type="entry name" value="AA_transpt_TM"/>
</dbReference>
<keyword evidence="4 6" id="KW-1133">Transmembrane helix</keyword>
<feature type="transmembrane region" description="Helical" evidence="6">
    <location>
        <begin position="97"/>
        <end position="119"/>
    </location>
</feature>
<gene>
    <name evidence="8" type="ORF">BDZ90DRAFT_224506</name>
</gene>
<feature type="transmembrane region" description="Helical" evidence="6">
    <location>
        <begin position="283"/>
        <end position="307"/>
    </location>
</feature>
<dbReference type="RefSeq" id="XP_025359196.1">
    <property type="nucleotide sequence ID" value="XM_025504618.1"/>
</dbReference>
<evidence type="ECO:0000256" key="3">
    <source>
        <dbReference type="ARBA" id="ARBA00022692"/>
    </source>
</evidence>
<feature type="transmembrane region" description="Helical" evidence="6">
    <location>
        <begin position="131"/>
        <end position="150"/>
    </location>
</feature>
<comment type="subcellular location">
    <subcellularLocation>
        <location evidence="1">Membrane</location>
        <topology evidence="1">Multi-pass membrane protein</topology>
    </subcellularLocation>
</comment>
<dbReference type="AlphaFoldDB" id="A0A316UI51"/>
<evidence type="ECO:0000259" key="7">
    <source>
        <dbReference type="Pfam" id="PF01490"/>
    </source>
</evidence>
<feature type="transmembrane region" description="Helical" evidence="6">
    <location>
        <begin position="202"/>
        <end position="222"/>
    </location>
</feature>
<evidence type="ECO:0000256" key="1">
    <source>
        <dbReference type="ARBA" id="ARBA00004141"/>
    </source>
</evidence>
<proteinExistence type="inferred from homology"/>
<feature type="domain" description="Amino acid transporter transmembrane" evidence="7">
    <location>
        <begin position="11"/>
        <end position="414"/>
    </location>
</feature>
<evidence type="ECO:0000256" key="4">
    <source>
        <dbReference type="ARBA" id="ARBA00022989"/>
    </source>
</evidence>
<evidence type="ECO:0000313" key="9">
    <source>
        <dbReference type="Proteomes" id="UP000245884"/>
    </source>
</evidence>
<sequence length="435" mass="47155">MNQAGEAGKFHKLSWLRLTSVMIVEAIALGSLSMPASFATLGLVPALLIVIGMGIISYVCSIHIGRTWLANREMTSYPMAGELLFVRMFGEGGRKTGRYFTTTIFLLLLIFTTGSHALTGRLMFNALSDNAICQVGFSAISAIILFILALPKTFNEMGWLGYVDFASIVIAIIITIIGSGVEGSQRPGGLDAVQWYAVNPEAPTFASAFLAVTNITFAYAYAQCQFSFMSELKRPREYTKSVGLLVSVEMVIYCLTGSLIYRFSGQQVESPALLGLSPTLSKVAFGVAIPVIFISGSINSVTAGRFIYDWKYKGTRHELINTKQGNIAWVGIIAVITIIAWLVAELIPIFSALLGIISAAFISFFSYTFPALFYIYFLRDGSWNASMRNMVFTVLNILIAVGGLFIVVAGIYASAIDIKEQTDAGTVGKPFSCAA</sequence>
<dbReference type="GO" id="GO:0015179">
    <property type="term" value="F:L-amino acid transmembrane transporter activity"/>
    <property type="evidence" value="ECO:0007669"/>
    <property type="project" value="TreeGrafter"/>
</dbReference>
<comment type="similarity">
    <text evidence="2">Belongs to the amino acid/polyamine transporter 2 family.</text>
</comment>
<name>A0A316UI51_9BASI</name>
<accession>A0A316UI51</accession>
<dbReference type="OrthoDB" id="294730at2759"/>
<dbReference type="Pfam" id="PF01490">
    <property type="entry name" value="Aa_trans"/>
    <property type="match status" value="1"/>
</dbReference>
<protein>
    <submittedName>
        <fullName evidence="8">N amino acid transport system protein</fullName>
    </submittedName>
</protein>
<dbReference type="PANTHER" id="PTHR22950:SF8">
    <property type="entry name" value="AMINO ACID TRANSPORTER (EUROFUNG)"/>
    <property type="match status" value="1"/>
</dbReference>
<feature type="transmembrane region" description="Helical" evidence="6">
    <location>
        <begin position="42"/>
        <end position="64"/>
    </location>
</feature>
<organism evidence="8 9">
    <name type="scientific">Jaminaea rosea</name>
    <dbReference type="NCBI Taxonomy" id="1569628"/>
    <lineage>
        <taxon>Eukaryota</taxon>
        <taxon>Fungi</taxon>
        <taxon>Dikarya</taxon>
        <taxon>Basidiomycota</taxon>
        <taxon>Ustilaginomycotina</taxon>
        <taxon>Exobasidiomycetes</taxon>
        <taxon>Microstromatales</taxon>
        <taxon>Microstromatales incertae sedis</taxon>
        <taxon>Jaminaea</taxon>
    </lineage>
</organism>
<evidence type="ECO:0000256" key="2">
    <source>
        <dbReference type="ARBA" id="ARBA00008066"/>
    </source>
</evidence>
<dbReference type="GeneID" id="37026441"/>
<dbReference type="Proteomes" id="UP000245884">
    <property type="component" value="Unassembled WGS sequence"/>
</dbReference>
<keyword evidence="3 6" id="KW-0812">Transmembrane</keyword>
<dbReference type="GO" id="GO:0016020">
    <property type="term" value="C:membrane"/>
    <property type="evidence" value="ECO:0007669"/>
    <property type="project" value="UniProtKB-SubCell"/>
</dbReference>
<reference evidence="8 9" key="1">
    <citation type="journal article" date="2018" name="Mol. Biol. Evol.">
        <title>Broad Genomic Sampling Reveals a Smut Pathogenic Ancestry of the Fungal Clade Ustilaginomycotina.</title>
        <authorList>
            <person name="Kijpornyongpan T."/>
            <person name="Mondo S.J."/>
            <person name="Barry K."/>
            <person name="Sandor L."/>
            <person name="Lee J."/>
            <person name="Lipzen A."/>
            <person name="Pangilinan J."/>
            <person name="LaButti K."/>
            <person name="Hainaut M."/>
            <person name="Henrissat B."/>
            <person name="Grigoriev I.V."/>
            <person name="Spatafora J.W."/>
            <person name="Aime M.C."/>
        </authorList>
    </citation>
    <scope>NUCLEOTIDE SEQUENCE [LARGE SCALE GENOMIC DNA]</scope>
    <source>
        <strain evidence="8 9">MCA 5214</strain>
    </source>
</reference>
<dbReference type="PANTHER" id="PTHR22950">
    <property type="entry name" value="AMINO ACID TRANSPORTER"/>
    <property type="match status" value="1"/>
</dbReference>
<evidence type="ECO:0000256" key="5">
    <source>
        <dbReference type="ARBA" id="ARBA00023136"/>
    </source>
</evidence>
<dbReference type="STRING" id="1569628.A0A316UI51"/>
<feature type="transmembrane region" description="Helical" evidence="6">
    <location>
        <begin position="15"/>
        <end position="36"/>
    </location>
</feature>
<feature type="transmembrane region" description="Helical" evidence="6">
    <location>
        <begin position="350"/>
        <end position="378"/>
    </location>
</feature>
<dbReference type="EMBL" id="KZ819680">
    <property type="protein sequence ID" value="PWN24584.1"/>
    <property type="molecule type" value="Genomic_DNA"/>
</dbReference>
<keyword evidence="9" id="KW-1185">Reference proteome</keyword>
<keyword evidence="5 6" id="KW-0472">Membrane</keyword>